<evidence type="ECO:0000313" key="4">
    <source>
        <dbReference type="Proteomes" id="UP000606463"/>
    </source>
</evidence>
<dbReference type="GO" id="GO:0016491">
    <property type="term" value="F:oxidoreductase activity"/>
    <property type="evidence" value="ECO:0007669"/>
    <property type="project" value="UniProtKB-KW"/>
</dbReference>
<protein>
    <submittedName>
        <fullName evidence="3">Pyruvate ferredoxin oxidoreductase</fullName>
    </submittedName>
</protein>
<dbReference type="PANTHER" id="PTHR42897:SF2">
    <property type="entry name" value="PYRUVATE SYNTHASE SUBUNIT PORB"/>
    <property type="match status" value="1"/>
</dbReference>
<sequence>MTKRKKFVNIPVLTNLAEESRDWPYENPLAPGHRMCPGCSIPPIVNMALLEYGKDVVTGSNTGCLEVTTGVFPYTAWTVPWIHVAFENNAAVISGAEAAYRAFKKKGKIDKEIHFVSINGDGGSYDIGFQSLSGAAERNHNMLYICYNNEGYQNTGYQRSSATPIGAFTKTTPVGSKVVGKEEKRKDLTLIMAAHEIPYTAQANPFNYMDFTYKIKKTKDIKGFKFINVLQSCTLSWRTKPEDAFRALKLATETLYWPLYEVLEGKFWRINIKPAKPKPIEDYIAMQPRWRHVLKMPEVLDRIKEEIYTKWDFLLRMEKLSKELAEDLGFSLDEIFNMSWEEYQDKVKPKLKEKTYLF</sequence>
<dbReference type="GO" id="GO:0044281">
    <property type="term" value="P:small molecule metabolic process"/>
    <property type="evidence" value="ECO:0007669"/>
    <property type="project" value="UniProtKB-ARBA"/>
</dbReference>
<evidence type="ECO:0000259" key="2">
    <source>
        <dbReference type="Pfam" id="PF02775"/>
    </source>
</evidence>
<evidence type="ECO:0000256" key="1">
    <source>
        <dbReference type="ARBA" id="ARBA00023002"/>
    </source>
</evidence>
<dbReference type="Gene3D" id="3.40.50.970">
    <property type="match status" value="2"/>
</dbReference>
<dbReference type="CDD" id="cd03376">
    <property type="entry name" value="TPP_PFOR_porB_like"/>
    <property type="match status" value="1"/>
</dbReference>
<name>A0A9D0YNW0_AQUAO</name>
<dbReference type="InterPro" id="IPR051479">
    <property type="entry name" value="PorB-like"/>
</dbReference>
<dbReference type="PANTHER" id="PTHR42897">
    <property type="entry name" value="PYRUVATE SYNTHASE SUBUNIT PORB"/>
    <property type="match status" value="1"/>
</dbReference>
<keyword evidence="1" id="KW-0560">Oxidoreductase</keyword>
<dbReference type="AlphaFoldDB" id="A0A9D0YNW0"/>
<dbReference type="Proteomes" id="UP000606463">
    <property type="component" value="Unassembled WGS sequence"/>
</dbReference>
<dbReference type="EMBL" id="DQVE01000023">
    <property type="protein sequence ID" value="HIP98193.1"/>
    <property type="molecule type" value="Genomic_DNA"/>
</dbReference>
<comment type="caution">
    <text evidence="3">The sequence shown here is derived from an EMBL/GenBank/DDBJ whole genome shotgun (WGS) entry which is preliminary data.</text>
</comment>
<organism evidence="3 4">
    <name type="scientific">Aquifex aeolicus</name>
    <dbReference type="NCBI Taxonomy" id="63363"/>
    <lineage>
        <taxon>Bacteria</taxon>
        <taxon>Pseudomonadati</taxon>
        <taxon>Aquificota</taxon>
        <taxon>Aquificia</taxon>
        <taxon>Aquificales</taxon>
        <taxon>Aquificaceae</taxon>
        <taxon>Aquifex</taxon>
    </lineage>
</organism>
<gene>
    <name evidence="3" type="ORF">EYH37_02345</name>
</gene>
<dbReference type="Pfam" id="PF02775">
    <property type="entry name" value="TPP_enzyme_C"/>
    <property type="match status" value="1"/>
</dbReference>
<accession>A0A9D0YNW0</accession>
<evidence type="ECO:0000313" key="3">
    <source>
        <dbReference type="EMBL" id="HIP98193.1"/>
    </source>
</evidence>
<reference evidence="3" key="1">
    <citation type="journal article" date="2020" name="ISME J.">
        <title>Gammaproteobacteria mediating utilization of methyl-, sulfur- and petroleum organic compounds in deep ocean hydrothermal plumes.</title>
        <authorList>
            <person name="Zhou Z."/>
            <person name="Liu Y."/>
            <person name="Pan J."/>
            <person name="Cron B.R."/>
            <person name="Toner B.M."/>
            <person name="Anantharaman K."/>
            <person name="Breier J.A."/>
            <person name="Dick G.J."/>
            <person name="Li M."/>
        </authorList>
    </citation>
    <scope>NUCLEOTIDE SEQUENCE</scope>
    <source>
        <strain evidence="3">SZUA-1501</strain>
    </source>
</reference>
<dbReference type="SUPFAM" id="SSF52518">
    <property type="entry name" value="Thiamin diphosphate-binding fold (THDP-binding)"/>
    <property type="match status" value="1"/>
</dbReference>
<dbReference type="InterPro" id="IPR011766">
    <property type="entry name" value="TPP_enzyme_TPP-bd"/>
</dbReference>
<keyword evidence="3" id="KW-0670">Pyruvate</keyword>
<proteinExistence type="predicted"/>
<feature type="domain" description="Thiamine pyrophosphate enzyme TPP-binding" evidence="2">
    <location>
        <begin position="62"/>
        <end position="229"/>
    </location>
</feature>
<dbReference type="InterPro" id="IPR029061">
    <property type="entry name" value="THDP-binding"/>
</dbReference>
<dbReference type="GO" id="GO:0030976">
    <property type="term" value="F:thiamine pyrophosphate binding"/>
    <property type="evidence" value="ECO:0007669"/>
    <property type="project" value="InterPro"/>
</dbReference>